<organism evidence="1">
    <name type="scientific">Ophidiomyces ophidiicola</name>
    <dbReference type="NCBI Taxonomy" id="1387563"/>
    <lineage>
        <taxon>Eukaryota</taxon>
        <taxon>Fungi</taxon>
        <taxon>Dikarya</taxon>
        <taxon>Ascomycota</taxon>
        <taxon>Pezizomycotina</taxon>
        <taxon>Eurotiomycetes</taxon>
        <taxon>Eurotiomycetidae</taxon>
        <taxon>Onygenales</taxon>
        <taxon>Onygenaceae</taxon>
        <taxon>Ophidiomyces</taxon>
    </lineage>
</organism>
<reference evidence="1" key="1">
    <citation type="journal article" date="2022" name="bioRxiv">
        <title>Population genetic analysis of Ophidiomyces ophidiicola, the causative agent of snake fungal disease, indicates recent introductions to the USA.</title>
        <authorList>
            <person name="Ladner J.T."/>
            <person name="Palmer J.M."/>
            <person name="Ettinger C.L."/>
            <person name="Stajich J.E."/>
            <person name="Farrell T.M."/>
            <person name="Glorioso B.M."/>
            <person name="Lawson B."/>
            <person name="Price S.J."/>
            <person name="Stengle A.G."/>
            <person name="Grear D.A."/>
            <person name="Lorch J.M."/>
        </authorList>
    </citation>
    <scope>NUCLEOTIDE SEQUENCE</scope>
    <source>
        <strain evidence="1">NWHC 24266-5</strain>
    </source>
</reference>
<gene>
    <name evidence="1" type="primary">TOM1</name>
    <name evidence="1" type="ORF">LOY88_004915</name>
</gene>
<name>A0ACB8US99_9EURO</name>
<sequence>MGRIEKLPGSKHEPTKSAALRAFAESANTIPIPELPKHLSSFPRRWPFPRGDLYNWIHVLNRFDDILARVISQYGLDKGPQTVPFDRRFLIDEYVAAEVAPTKEECVAKLDTLGFGIEGDRELVESILDFSRLLLEKCGNRSLYNSSERLNDLLYTSSLSMLQCTLRIGVCLAQRYYSRQRTTNSSHFHQSLLTTHYNIELERVQKLAAPFPRPQFSGKPTDVLGSGKGKEKAHSHTVSSGSCNANNLISLTRDVTPEKPESEILPDNGVGTSDWEGWGNVRLSYYLRDQEHVQESSGLGSRVQSSQVPMTPTPIRRHSGNIGSRFGRDSTLIETPSVISPSPTTKTDDVSRGMTVLELSSFEIVSRGIEEVVKQYGENLPKDSTYELLNRVRIAYALAKSFETRQQILAIRILAITNLAYIYPESMFQQKILQQDSDEPKRLQIAYQLAEFVHLGVAGDISASGLNQTFALGCLDALARHKSKAADICAALNVNVNHGILMFVIRKTVSDLGTSDEDDDNYDSDDWRDALFSLLRTLPNSGARTPETLVSAGLIPMLVDILNLRTEKARRVYPRVMEFLDTYVHPVRDSLATLASARGFDALSNLISFESKSAFDLVQEGRGIPEEYKTALTDYRIPYLHQQSLRWLFKFVNHVMQHNTSGFERLLRNLIDSPPLLEALRLVLEHSNVFGSHVWSGAVNVMAHFIHNEPTSYAVIAEAGLSKSLLEAITASPMKGQPTEDGKNSPYFLPSDTEADPKALVTQLITSPTSKGSDGILPSSEAIICIPLAFSAICLNSTGLELFESSSALDRFFDVFENPAHVKCMKGDPNLLRALGSSFDELVRHHPRLKKPVTSAIIRMVARMRILMATKAWEHGAGVKLWYDEGDKKLFSGGLASVVTEVGAPFTQDLEALRASAITYMGEMGPSANDLPAHSYGDVIGGPHVQQWMLTSDEDSDGLGVVDYLTPVLGFLTAFFENQNMCSNFIEFGGVEYVLDFATLPSIPSSFQIGSVCPQLSQVIKVMAETKPHLVLPSVVHRSQKVLDRLSPFYETWHPDGFFSPLTCASPTDIPDEYDVKLKGTYYVKHLVAMGIHTDILREIYAPPVYPIRPSQQISPFVQTNLADRYAKLVQGLGRLQAACVWEEIIMQKNMPEEWNEATRMGPLPGLSDVFGGPRTFRPTPAADSTESTAAKENSEPLPKGSENWATCHNTRVLRYVVGTLPLAITGVYQLLGHGLTSKRRMDTYQRQKAMKVAEAMASAIAGNLREASDADMKDRFSYLIVILSSLSQLVFDTAKDRPHSHCLTIVLNAFKKLDGLQTLKGLADIFLVQIKTLTSKAKDSPNELPAQLAPVCGCIKLILTFFSEMTSARYIIDSAQTQALATEGHRDRPDSFTPSQFLVELRMEALPLVQKMWGSDFIDDASSSMVKSLIEILRSVLEGEYETGAFRRGDVPPIAGTPTPRTFAFHVGRLGYLTEKGYDENLVMEALYRCNNSLSSAEEYCTAYKGFRPPARLPVPSSDIEPTSRVTGPSQAEGLFGTPTQSQAARSDGSPSSAFDEAYEGPIEALLDVIQGTSVNPPPPPPQPSDSTDSENMQDDQITANTSALQSTRRTSTPKRRDVVTVEDLDSEREKVRSNLIERCLEVLNLHHDVTFELADLINAATKLRDVTLFRKEIGETLIHSLISLQMEENFQSGGQKIAAYANLLALVLQDKNVYEATLDQLKENFSLLLGFITIPQSSAEKSTGEACPWIGQVLLILERILSDDEQPEEISWIFPNVENAVPDPPEEGQGPLIANESKMELFESIVEILPRIGKDDSLALSVCRIFVILTRNRDIAMKLGEKRNLQRLFVMIKQLADSSNDKLQSTFLLILRHIIEDEETIRQIMRNEIVANFDSRSPRQTDTTAYLRQFYHLALRSPKIFTEVTQEKLKLPRYDSQQRQQPLMLIPDQSEAESERAGSPSGEEKEGDPSKKDEHSAEPLEKPHEEASRVHDDSKLKPKSELKPPTVEHPDGVIHYLLSELLSYRDVDDKEVLAPSTDNFPNQSGDVEMTTTDVPPTSSTSSTPSRAASATKKPEKPQFKPEDHPIYIYRCFLLQCLTELLSSYNRTKVEFINFSRKADPLATTPSKPRSGVLNYLLHSLIPVGTLEHDESTIFKKKMNTSNWAMRVVVALCSKTGEFGGSKRRPTMDEEDEADLMFVRRFVLEHALRSYKEANVSQERLDVKYSRLMCLADLFDKMLSGATTSDGSAPYPSSTRYIAKMMFEKNFISAFTTSISDIDVNFPSSKRAVKYILRPLNKLTQTAVLLSEAASIAGVSTPGVADEEEISSATSVSDIDDDREETPDLFRHSTLGMFEPDHEEDTVSEEEEDEDEMYDDEYDEEMEYEEDMPENDGEVVSDEELDGRGPIEGIPGDAPMDIEVLIDSGEEDEDDDDEDEDEDESSDMDDDEIMAGEITGDRDNDSLHDGDDDDEWESEEMSDGDDVNAEIMDQLEDDMEDIAQGDRHGAPPHFDELLRVLEGTGGTVQRIDGDLGLHASMHDDMMDDDEMNEDEDEDEDVDELEEDADDFDGFNPFDGECPFELLATRYLDIYASLDDEADMANSPWAWVDELTHARPQRSPWNIFAGGFTGGRHGGVPVPSYRTHRTQIAAPRNDDGTNPLLHRRDRPTDQPASNEAFSDWVHAIDPASQGRLLAVDSPITFMNAILQVIGQGGPGFGVVTRADGFHLHIDRDATLPSRLQDLLGLSRPHATGARPRDDPAQAVTFNVATTTSRWQEEARILFGNGYIDKCMRVMNTIFKLLVPPAVEEGKLRQKEMERIKKREEERQEKERQERIAKEEAEKERKRKEEEEEALRQQQQEAERVAEEGHQEHVADEPMDDAQSMVTSQEPQQHTGEDSAAGPSESRPRVHTTIRGRQLDITGMDIDPEFLEAIPEEFREEVIMQQLAEQRSHAVASGEEPSEINPEFLEALPPEIREELLQQEAADRRRRERETARRQAAANGTPHAEEMDPASFIATLDPSLRQTVLADQPEEVLAALGPEFVDEARALTGRRLTQFEIGRANPRSRAEVSHQTEGAKKSQRKQIVQMLDKAGVATLLRLMFMPLQGNARHHLNDILHNVCQNRQNRIEVLSLLLLILQDGSADISAVERSFVQLSLRAKTSATQRTPQLKRTLSTPIPGSNGDVTPLVVIQQCLGALSFLTQYNPHIAWFFLTEHEMHTALKLKSLRKGKSKESRANKFALNSLLSLLDRKSILDSPNCMEQLSGLLSSITQPLTILLKKEKEKQEEESKAKEAEAAKEKEGTRGGEPSPDDSAQGDTAMTDVATDQERLDVEQSNKSESKEPGDESKQKKQRILEPPVVPEYNLRLVVHILAARECNGKIFRETLSTINNLSSVPGAKEVIGKELVQQAQALSRSILLDLNELVPYIVQAKSGTDVQGMALSKFSPASSEQAKLLRVLTALDYLFDPARGDKDKAIGIEAGKEDLLKDLYESATFGPLWNKLTECLTTIRQKENMLNVATTLLPLIESLMVVCKNTTLRNLPLSRHGREFSVSSPPPDAGMEGLFFTFTEEHRKILNELVRQNPRLMSGTFSLLVKNPKVLEFDNKRNYFNRRIHSRGSEARHPHPPLQLSVRRDQVFLDSFKSLYFKSAEEMKYGKLNVRFHGEEGVDAGGVTREWFQVLARGMFNPNYALFIPVASDRTTFHPNRLSGVNQEHLMFFKFIGRIIGKALYEGRVLDCHFSRAVYKRILGKSVSIKDMETLDLDYYKSLLWMLENDITDILTENFSVEVEDFGEKQVIDLIENGRNIPVTQENKEEYVQLVVEHRLVGSVKEQLDNFLKGFHDIIPADLISIFNEQELELLISGLPEIDVDDWKSNTDYHNYSASSAQIQWFWRAVRSFDKEERAKLLQFVTGTSKVPLNGFRELEGMNGFSKFNIHRDYGNKDRLPSSHTCFNQLDLPEYESYETLRQRLYIAMTAGSEYFGFALGIELTRVMVLQYSNQETSVTIGESVRDEDVFILQSTRPNDINDGLMELLIMINACKTASARRITAVIPNFPYARQDKKDKSRAPITAKLMANMLQTAGCNHVITMDLHASQIQGFFNVPVDNLYAEPSMLRWIRQNLDVTNCVIVSPDAGGAKRATAIADRLDLQFALIHKERPRPNEVSRMVLVGSVKDKTAIIVDDMADTCGTLVKAASTLIDNGAKEVLAIVTHGILSGKAIETLNTGRLSRIVVTNTVPHEEKKLLCDKIETVDISPVLAEACRRTHNGESVSFLFSHAVS</sequence>
<keyword evidence="1" id="KW-0808">Transferase</keyword>
<proteinExistence type="predicted"/>
<comment type="caution">
    <text evidence="1">The sequence shown here is derived from an EMBL/GenBank/DDBJ whole genome shotgun (WGS) entry which is preliminary data.</text>
</comment>
<dbReference type="EMBL" id="JALBCA010000080">
    <property type="protein sequence ID" value="KAI2384022.1"/>
    <property type="molecule type" value="Genomic_DNA"/>
</dbReference>
<dbReference type="EC" id="2.3.2.26" evidence="1"/>
<accession>A0ACB8US99</accession>
<protein>
    <submittedName>
        <fullName evidence="1">E3 ubiquitin-protein ligase tom1</fullName>
        <ecNumber evidence="1">2.3.2.26</ecNumber>
    </submittedName>
</protein>
<keyword evidence="1" id="KW-0012">Acyltransferase</keyword>
<evidence type="ECO:0000313" key="1">
    <source>
        <dbReference type="EMBL" id="KAI2384022.1"/>
    </source>
</evidence>